<name>A0ABS2BG95_9NEIS</name>
<dbReference type="PANTHER" id="PTHR32089">
    <property type="entry name" value="METHYL-ACCEPTING CHEMOTAXIS PROTEIN MCPB"/>
    <property type="match status" value="1"/>
</dbReference>
<evidence type="ECO:0000256" key="10">
    <source>
        <dbReference type="SAM" id="Phobius"/>
    </source>
</evidence>
<evidence type="ECO:0000256" key="8">
    <source>
        <dbReference type="ARBA" id="ARBA00029447"/>
    </source>
</evidence>
<feature type="domain" description="Methyl-accepting transducer" evidence="11">
    <location>
        <begin position="292"/>
        <end position="549"/>
    </location>
</feature>
<organism evidence="12 13">
    <name type="scientific">Jeongeupia naejangsanensis</name>
    <dbReference type="NCBI Taxonomy" id="613195"/>
    <lineage>
        <taxon>Bacteria</taxon>
        <taxon>Pseudomonadati</taxon>
        <taxon>Pseudomonadota</taxon>
        <taxon>Betaproteobacteria</taxon>
        <taxon>Neisseriales</taxon>
        <taxon>Chitinibacteraceae</taxon>
        <taxon>Jeongeupia</taxon>
    </lineage>
</organism>
<evidence type="ECO:0000313" key="12">
    <source>
        <dbReference type="EMBL" id="MBM3114626.1"/>
    </source>
</evidence>
<reference evidence="12 13" key="1">
    <citation type="submission" date="2021-01" db="EMBL/GenBank/DDBJ databases">
        <title>Draft Genome Sequence and Polyhydroxyalkanoate Biosynthetic Potential of Jeongeupia naejangsanensis Type Strain DSM 24253.</title>
        <authorList>
            <person name="Turrini P."/>
            <person name="Artuso I."/>
            <person name="Lugli G.A."/>
            <person name="Frangipani E."/>
            <person name="Ventura M."/>
            <person name="Visca P."/>
        </authorList>
    </citation>
    <scope>NUCLEOTIDE SEQUENCE [LARGE SCALE GENOMIC DNA]</scope>
    <source>
        <strain evidence="12 13">DSM 24253</strain>
    </source>
</reference>
<evidence type="ECO:0000256" key="2">
    <source>
        <dbReference type="ARBA" id="ARBA00022475"/>
    </source>
</evidence>
<dbReference type="Proteomes" id="UP000809431">
    <property type="component" value="Unassembled WGS sequence"/>
</dbReference>
<keyword evidence="4 10" id="KW-0812">Transmembrane</keyword>
<evidence type="ECO:0000256" key="6">
    <source>
        <dbReference type="ARBA" id="ARBA00023136"/>
    </source>
</evidence>
<dbReference type="PRINTS" id="PR00260">
    <property type="entry name" value="CHEMTRNSDUCR"/>
</dbReference>
<evidence type="ECO:0000259" key="11">
    <source>
        <dbReference type="PROSITE" id="PS50111"/>
    </source>
</evidence>
<dbReference type="InterPro" id="IPR004090">
    <property type="entry name" value="Chemotax_Me-accpt_rcpt"/>
</dbReference>
<comment type="caution">
    <text evidence="12">The sequence shown here is derived from an EMBL/GenBank/DDBJ whole genome shotgun (WGS) entry which is preliminary data.</text>
</comment>
<feature type="transmembrane region" description="Helical" evidence="10">
    <location>
        <begin position="34"/>
        <end position="55"/>
    </location>
</feature>
<dbReference type="InterPro" id="IPR004089">
    <property type="entry name" value="MCPsignal_dom"/>
</dbReference>
<dbReference type="InterPro" id="IPR003122">
    <property type="entry name" value="Tar_rcpt_lig-bd"/>
</dbReference>
<dbReference type="PROSITE" id="PS50111">
    <property type="entry name" value="CHEMOTAXIS_TRANSDUC_2"/>
    <property type="match status" value="1"/>
</dbReference>
<dbReference type="SUPFAM" id="SSF58104">
    <property type="entry name" value="Methyl-accepting chemotaxis protein (MCP) signaling domain"/>
    <property type="match status" value="1"/>
</dbReference>
<keyword evidence="6 10" id="KW-0472">Membrane</keyword>
<protein>
    <submittedName>
        <fullName evidence="12">Methyl-accepting chemotaxis protein</fullName>
    </submittedName>
</protein>
<evidence type="ECO:0000256" key="3">
    <source>
        <dbReference type="ARBA" id="ARBA00022519"/>
    </source>
</evidence>
<evidence type="ECO:0000256" key="1">
    <source>
        <dbReference type="ARBA" id="ARBA00004429"/>
    </source>
</evidence>
<keyword evidence="7 9" id="KW-0807">Transducer</keyword>
<gene>
    <name evidence="12" type="ORF">JMJ54_02180</name>
</gene>
<evidence type="ECO:0000256" key="9">
    <source>
        <dbReference type="PROSITE-ProRule" id="PRU00284"/>
    </source>
</evidence>
<evidence type="ECO:0000256" key="4">
    <source>
        <dbReference type="ARBA" id="ARBA00022692"/>
    </source>
</evidence>
<keyword evidence="13" id="KW-1185">Reference proteome</keyword>
<dbReference type="Pfam" id="PF02203">
    <property type="entry name" value="TarH"/>
    <property type="match status" value="1"/>
</dbReference>
<dbReference type="Pfam" id="PF00015">
    <property type="entry name" value="MCPsignal"/>
    <property type="match status" value="1"/>
</dbReference>
<dbReference type="SMART" id="SM00283">
    <property type="entry name" value="MA"/>
    <property type="match status" value="1"/>
</dbReference>
<comment type="similarity">
    <text evidence="8">Belongs to the methyl-accepting chemotaxis (MCP) protein family.</text>
</comment>
<comment type="subcellular location">
    <subcellularLocation>
        <location evidence="1">Cell inner membrane</location>
        <topology evidence="1">Multi-pass membrane protein</topology>
    </subcellularLocation>
</comment>
<evidence type="ECO:0000313" key="13">
    <source>
        <dbReference type="Proteomes" id="UP000809431"/>
    </source>
</evidence>
<keyword evidence="2" id="KW-1003">Cell membrane</keyword>
<dbReference type="PANTHER" id="PTHR32089:SF119">
    <property type="entry name" value="METHYL-ACCEPTING CHEMOTAXIS PROTEIN CTPL"/>
    <property type="match status" value="1"/>
</dbReference>
<evidence type="ECO:0000256" key="7">
    <source>
        <dbReference type="ARBA" id="ARBA00023224"/>
    </source>
</evidence>
<dbReference type="Gene3D" id="1.10.287.950">
    <property type="entry name" value="Methyl-accepting chemotaxis protein"/>
    <property type="match status" value="1"/>
</dbReference>
<dbReference type="EMBL" id="JAESND010000001">
    <property type="protein sequence ID" value="MBM3114626.1"/>
    <property type="molecule type" value="Genomic_DNA"/>
</dbReference>
<sequence>MAFIFLRYTKGIALILLSVEMTMPGKFTVAAKLYLLVGVLVAFTIAQGGSALYNLMQNEQRFRTTFEDRLHPLTRLKVVADRYAVSIVDTTHKVRNGGLSATEGLERVRAAQKDIRQEWKLYASNTLAPEEARLADEAGQRMRVADAAVQRLERLLQANDTQGIADFTAAALYPAIDPVGDVVSALSALQLREAAEEYKAARDQVRHAEVVTAVLLLVALGIGIACSYVIVRGLIRQLGAEPDEARQAAQAIASGNLTHEIRLLPGDQRSVMAGIVQMRDELKRLVLEIQSSVGAVGITAGALQNSMELVSQASGTQADAASQMAAAVEEISASIGEVSSHAEQADAAGKGAGQAAVEGEGRMSHVIAGVERIGEQLDRAGERLASLDARSGEIANIVATIREIADQTNLLALNAAIEAARAGEAGRGFAVVADEVRKLAERVGQATHEIGATLNVVRDGTSEASAGMQLARADTISEMQNIRLLQGSMQRIRDSGEQLGRVVELIAGALREQRVTSGQIASQVEKVAQMTEENSSAISEVSSATARLAELASKLTQSAARFRCV</sequence>
<proteinExistence type="inferred from homology"/>
<dbReference type="RefSeq" id="WP_203536306.1">
    <property type="nucleotide sequence ID" value="NZ_JAESND010000001.1"/>
</dbReference>
<keyword evidence="5 10" id="KW-1133">Transmembrane helix</keyword>
<keyword evidence="3" id="KW-0997">Cell inner membrane</keyword>
<evidence type="ECO:0000256" key="5">
    <source>
        <dbReference type="ARBA" id="ARBA00022989"/>
    </source>
</evidence>
<accession>A0ABS2BG95</accession>
<feature type="transmembrane region" description="Helical" evidence="10">
    <location>
        <begin position="210"/>
        <end position="231"/>
    </location>
</feature>